<organism evidence="2">
    <name type="scientific">Rhipicephalus microplus</name>
    <name type="common">Cattle tick</name>
    <name type="synonym">Boophilus microplus</name>
    <dbReference type="NCBI Taxonomy" id="6941"/>
    <lineage>
        <taxon>Eukaryota</taxon>
        <taxon>Metazoa</taxon>
        <taxon>Ecdysozoa</taxon>
        <taxon>Arthropoda</taxon>
        <taxon>Chelicerata</taxon>
        <taxon>Arachnida</taxon>
        <taxon>Acari</taxon>
        <taxon>Parasitiformes</taxon>
        <taxon>Ixodida</taxon>
        <taxon>Ixodoidea</taxon>
        <taxon>Ixodidae</taxon>
        <taxon>Rhipicephalinae</taxon>
        <taxon>Rhipicephalus</taxon>
        <taxon>Boophilus</taxon>
    </lineage>
</organism>
<reference evidence="2" key="1">
    <citation type="submission" date="2020-03" db="EMBL/GenBank/DDBJ databases">
        <title>A transcriptome and proteome of the tick Rhipicephalus microplus shaped by the genetic composition of its hosts and developmental stage.</title>
        <authorList>
            <person name="Garcia G.R."/>
            <person name="Ribeiro J.M.C."/>
            <person name="Maruyama S.R."/>
            <person name="Gardinasse L.G."/>
            <person name="Nelson K."/>
            <person name="Ferreira B.R."/>
            <person name="Andrade T.G."/>
            <person name="Santos I.K.F.M."/>
        </authorList>
    </citation>
    <scope>NUCLEOTIDE SEQUENCE</scope>
    <source>
        <strain evidence="2">NSGR</strain>
        <tissue evidence="2">Salivary glands</tissue>
    </source>
</reference>
<dbReference type="EMBL" id="GIKN01004065">
    <property type="protein sequence ID" value="NIE46338.1"/>
    <property type="molecule type" value="Transcribed_RNA"/>
</dbReference>
<feature type="transmembrane region" description="Helical" evidence="1">
    <location>
        <begin position="42"/>
        <end position="64"/>
    </location>
</feature>
<accession>A0A6G5A6W1</accession>
<keyword evidence="1" id="KW-0472">Membrane</keyword>
<evidence type="ECO:0000256" key="1">
    <source>
        <dbReference type="SAM" id="Phobius"/>
    </source>
</evidence>
<proteinExistence type="predicted"/>
<keyword evidence="1" id="KW-1133">Transmembrane helix</keyword>
<keyword evidence="1" id="KW-0812">Transmembrane</keyword>
<protein>
    <submittedName>
        <fullName evidence="2">Putative group i salivary lipocalin</fullName>
    </submittedName>
</protein>
<name>A0A6G5A6W1_RHIMP</name>
<evidence type="ECO:0000313" key="2">
    <source>
        <dbReference type="EMBL" id="NIE46338.1"/>
    </source>
</evidence>
<dbReference type="AlphaFoldDB" id="A0A6G5A6W1"/>
<dbReference type="VEuPathDB" id="VectorBase:LOC119167336"/>
<dbReference type="OrthoDB" id="10319945at2759"/>
<sequence>MIYCCYRDKYNMKIYEQRYERGEILLKNSRSKQHVKFDVLDMLNQCILAVLTIVAFTVSVKCAGSSYFPDFPKMVPDITKFYTENATIYTLRTTKRTLTCKVDEVANQTDSSVFFKRSYCKGEKWVNKTLEGTFISVSVFARGTFDAMIVHPPEPDFTVVPLAIEPSFQKKFINIENEDQGNVFAVTSTHFTLKNNYKVSQEDPSQGSHFCLRLLAK</sequence>